<feature type="domain" description="MYND-type" evidence="6">
    <location>
        <begin position="656"/>
        <end position="695"/>
    </location>
</feature>
<feature type="region of interest" description="Disordered" evidence="5">
    <location>
        <begin position="582"/>
        <end position="604"/>
    </location>
</feature>
<evidence type="ECO:0000313" key="7">
    <source>
        <dbReference type="EMBL" id="EJD44617.1"/>
    </source>
</evidence>
<proteinExistence type="predicted"/>
<dbReference type="GO" id="GO:0008270">
    <property type="term" value="F:zinc ion binding"/>
    <property type="evidence" value="ECO:0007669"/>
    <property type="project" value="UniProtKB-KW"/>
</dbReference>
<dbReference type="SUPFAM" id="SSF144232">
    <property type="entry name" value="HIT/MYND zinc finger-like"/>
    <property type="match status" value="1"/>
</dbReference>
<protein>
    <recommendedName>
        <fullName evidence="6">MYND-type domain-containing protein</fullName>
    </recommendedName>
</protein>
<dbReference type="PROSITE" id="PS01360">
    <property type="entry name" value="ZF_MYND_1"/>
    <property type="match status" value="1"/>
</dbReference>
<dbReference type="EMBL" id="JH687770">
    <property type="protein sequence ID" value="EJD44617.1"/>
    <property type="molecule type" value="Genomic_DNA"/>
</dbReference>
<name>J0WZ98_AURST</name>
<dbReference type="InterPro" id="IPR002893">
    <property type="entry name" value="Znf_MYND"/>
</dbReference>
<keyword evidence="3" id="KW-0862">Zinc</keyword>
<dbReference type="InParanoid" id="J0WZ98"/>
<dbReference type="OrthoDB" id="3149405at2759"/>
<evidence type="ECO:0000259" key="6">
    <source>
        <dbReference type="PROSITE" id="PS50865"/>
    </source>
</evidence>
<reference evidence="8" key="1">
    <citation type="journal article" date="2012" name="Science">
        <title>The Paleozoic origin of enzymatic lignin decomposition reconstructed from 31 fungal genomes.</title>
        <authorList>
            <person name="Floudas D."/>
            <person name="Binder M."/>
            <person name="Riley R."/>
            <person name="Barry K."/>
            <person name="Blanchette R.A."/>
            <person name="Henrissat B."/>
            <person name="Martinez A.T."/>
            <person name="Otillar R."/>
            <person name="Spatafora J.W."/>
            <person name="Yadav J.S."/>
            <person name="Aerts A."/>
            <person name="Benoit I."/>
            <person name="Boyd A."/>
            <person name="Carlson A."/>
            <person name="Copeland A."/>
            <person name="Coutinho P.M."/>
            <person name="de Vries R.P."/>
            <person name="Ferreira P."/>
            <person name="Findley K."/>
            <person name="Foster B."/>
            <person name="Gaskell J."/>
            <person name="Glotzer D."/>
            <person name="Gorecki P."/>
            <person name="Heitman J."/>
            <person name="Hesse C."/>
            <person name="Hori C."/>
            <person name="Igarashi K."/>
            <person name="Jurgens J.A."/>
            <person name="Kallen N."/>
            <person name="Kersten P."/>
            <person name="Kohler A."/>
            <person name="Kuees U."/>
            <person name="Kumar T.K.A."/>
            <person name="Kuo A."/>
            <person name="LaButti K."/>
            <person name="Larrondo L.F."/>
            <person name="Lindquist E."/>
            <person name="Ling A."/>
            <person name="Lombard V."/>
            <person name="Lucas S."/>
            <person name="Lundell T."/>
            <person name="Martin R."/>
            <person name="McLaughlin D.J."/>
            <person name="Morgenstern I."/>
            <person name="Morin E."/>
            <person name="Murat C."/>
            <person name="Nagy L.G."/>
            <person name="Nolan M."/>
            <person name="Ohm R.A."/>
            <person name="Patyshakuliyeva A."/>
            <person name="Rokas A."/>
            <person name="Ruiz-Duenas F.J."/>
            <person name="Sabat G."/>
            <person name="Salamov A."/>
            <person name="Samejima M."/>
            <person name="Schmutz J."/>
            <person name="Slot J.C."/>
            <person name="St John F."/>
            <person name="Stenlid J."/>
            <person name="Sun H."/>
            <person name="Sun S."/>
            <person name="Syed K."/>
            <person name="Tsang A."/>
            <person name="Wiebenga A."/>
            <person name="Young D."/>
            <person name="Pisabarro A."/>
            <person name="Eastwood D.C."/>
            <person name="Martin F."/>
            <person name="Cullen D."/>
            <person name="Grigoriev I.V."/>
            <person name="Hibbett D.S."/>
        </authorList>
    </citation>
    <scope>NUCLEOTIDE SEQUENCE [LARGE SCALE GENOMIC DNA]</scope>
    <source>
        <strain evidence="8">TFB10046</strain>
    </source>
</reference>
<keyword evidence="2 4" id="KW-0863">Zinc-finger</keyword>
<dbReference type="AlphaFoldDB" id="J0WZ98"/>
<feature type="compositionally biased region" description="Basic and acidic residues" evidence="5">
    <location>
        <begin position="590"/>
        <end position="604"/>
    </location>
</feature>
<organism evidence="7 8">
    <name type="scientific">Auricularia subglabra (strain TFB-10046 / SS5)</name>
    <name type="common">White-rot fungus</name>
    <name type="synonym">Auricularia delicata (strain TFB10046)</name>
    <dbReference type="NCBI Taxonomy" id="717982"/>
    <lineage>
        <taxon>Eukaryota</taxon>
        <taxon>Fungi</taxon>
        <taxon>Dikarya</taxon>
        <taxon>Basidiomycota</taxon>
        <taxon>Agaricomycotina</taxon>
        <taxon>Agaricomycetes</taxon>
        <taxon>Auriculariales</taxon>
        <taxon>Auriculariaceae</taxon>
        <taxon>Auricularia</taxon>
    </lineage>
</organism>
<dbReference type="PROSITE" id="PS50865">
    <property type="entry name" value="ZF_MYND_2"/>
    <property type="match status" value="1"/>
</dbReference>
<dbReference type="Pfam" id="PF01753">
    <property type="entry name" value="zf-MYND"/>
    <property type="match status" value="1"/>
</dbReference>
<sequence length="700" mass="77889">MLWQAMETLVGSSDLPDVTAKQGLKDCFRSLDKVIGTLVTRSKLSVHKDDHIDSAVQLYLLRMASDICMVEEMTKFSEITDLVVDALESKCGLRILAGLQLVMTLVRHGSDEYLCTVSQSILHRTLGLIIASRRDDLIVELCWNLFTSWAHGIGDYARENGHPLIVTMECMVAAGKKTLPRRTVSQLLYRLQWASTSTGVLLRGPDELVGFMRKYFIAALRFDSAADRMSALRGLYYALSWERDDERESVYPTTQMTATDFTCISGVTNFRGLDTSWSDAKHVLDLSAAFYDLMRDFCTSHDFHGLGDSLHQLLLQDPRSVDFSARAISKFAGGKAPEEFALPFADWADTLRHCANCLTACAAVGHNHWQAIQILEMQSYILSNHASKAAERASGLVKKGDVSVPWYLYALAHSDDEEHLIQVFDAVRRLDNLVGAQEAPRLRRSAVFQCTLVAVTLSGLAFAMEQGIRERDEGEWTALASMLSLSGWTATEYLRCASWDGQYVAAMREAAIVVWVVTERPTSPTSPTAPTGLEARWRAAVDIHSRVWSRPSTPHFRTVVSTLYADFASAVEAMGDVLDHHLKTTPARSPGDERSDISRGDSHIGERTFSSKQLAAWRAALGGDISANANISWRHAPMSLLNPMLQLNNPVEMRKCGHCAKRSTLLRRCGSCRDVRYCSKDCQAKDWRIGHKAACVRVDV</sequence>
<evidence type="ECO:0000256" key="3">
    <source>
        <dbReference type="ARBA" id="ARBA00022833"/>
    </source>
</evidence>
<dbReference type="Gene3D" id="6.10.140.2220">
    <property type="match status" value="1"/>
</dbReference>
<keyword evidence="1" id="KW-0479">Metal-binding</keyword>
<evidence type="ECO:0000256" key="5">
    <source>
        <dbReference type="SAM" id="MobiDB-lite"/>
    </source>
</evidence>
<evidence type="ECO:0000256" key="1">
    <source>
        <dbReference type="ARBA" id="ARBA00022723"/>
    </source>
</evidence>
<accession>J0WZ98</accession>
<evidence type="ECO:0000256" key="2">
    <source>
        <dbReference type="ARBA" id="ARBA00022771"/>
    </source>
</evidence>
<evidence type="ECO:0000313" key="8">
    <source>
        <dbReference type="Proteomes" id="UP000006514"/>
    </source>
</evidence>
<dbReference type="KEGG" id="adl:AURDEDRAFT_152115"/>
<dbReference type="Proteomes" id="UP000006514">
    <property type="component" value="Unassembled WGS sequence"/>
</dbReference>
<gene>
    <name evidence="7" type="ORF">AURDEDRAFT_152115</name>
</gene>
<evidence type="ECO:0000256" key="4">
    <source>
        <dbReference type="PROSITE-ProRule" id="PRU00134"/>
    </source>
</evidence>
<keyword evidence="8" id="KW-1185">Reference proteome</keyword>